<dbReference type="PANTHER" id="PTHR21043:SF0">
    <property type="entry name" value="MITOCHONDRIAL ASSEMBLY OF RIBOSOMAL LARGE SUBUNIT PROTEIN 1"/>
    <property type="match status" value="1"/>
</dbReference>
<comment type="caution">
    <text evidence="3">The sequence shown here is derived from an EMBL/GenBank/DDBJ whole genome shotgun (WGS) entry which is preliminary data.</text>
</comment>
<keyword evidence="2" id="KW-0963">Cytoplasm</keyword>
<reference evidence="4" key="1">
    <citation type="journal article" date="2019" name="Int. J. Syst. Evol. Microbiol.">
        <title>The Global Catalogue of Microorganisms (GCM) 10K type strain sequencing project: providing services to taxonomists for standard genome sequencing and annotation.</title>
        <authorList>
            <consortium name="The Broad Institute Genomics Platform"/>
            <consortium name="The Broad Institute Genome Sequencing Center for Infectious Disease"/>
            <person name="Wu L."/>
            <person name="Ma J."/>
        </authorList>
    </citation>
    <scope>NUCLEOTIDE SEQUENCE [LARGE SCALE GENOMIC DNA]</scope>
    <source>
        <strain evidence="4">CECT 8010</strain>
    </source>
</reference>
<dbReference type="NCBIfam" id="TIGR00090">
    <property type="entry name" value="rsfS_iojap_ybeB"/>
    <property type="match status" value="1"/>
</dbReference>
<protein>
    <recommendedName>
        <fullName evidence="2">Ribosomal silencing factor RsfS</fullName>
    </recommendedName>
</protein>
<dbReference type="Gene3D" id="3.30.460.10">
    <property type="entry name" value="Beta Polymerase, domain 2"/>
    <property type="match status" value="1"/>
</dbReference>
<dbReference type="HAMAP" id="MF_01477">
    <property type="entry name" value="Iojap_RsfS"/>
    <property type="match status" value="1"/>
</dbReference>
<comment type="function">
    <text evidence="2">Functions as a ribosomal silencing factor. Interacts with ribosomal protein uL14 (rplN), blocking formation of intersubunit bridge B8. Prevents association of the 30S and 50S ribosomal subunits and the formation of functional ribosomes, thus repressing translation.</text>
</comment>
<dbReference type="RefSeq" id="WP_379015438.1">
    <property type="nucleotide sequence ID" value="NZ_JBHSDC010000029.1"/>
</dbReference>
<evidence type="ECO:0000256" key="1">
    <source>
        <dbReference type="ARBA" id="ARBA00010574"/>
    </source>
</evidence>
<comment type="subcellular location">
    <subcellularLocation>
        <location evidence="2">Cytoplasm</location>
    </subcellularLocation>
</comment>
<dbReference type="PANTHER" id="PTHR21043">
    <property type="entry name" value="IOJAP SUPERFAMILY ORTHOLOG"/>
    <property type="match status" value="1"/>
</dbReference>
<evidence type="ECO:0000256" key="2">
    <source>
        <dbReference type="HAMAP-Rule" id="MF_01477"/>
    </source>
</evidence>
<keyword evidence="2" id="KW-0678">Repressor</keyword>
<comment type="subunit">
    <text evidence="2">Interacts with ribosomal protein uL14 (rplN).</text>
</comment>
<dbReference type="SUPFAM" id="SSF81301">
    <property type="entry name" value="Nucleotidyltransferase"/>
    <property type="match status" value="1"/>
</dbReference>
<dbReference type="EMBL" id="JBHSDC010000029">
    <property type="protein sequence ID" value="MFC4233240.1"/>
    <property type="molecule type" value="Genomic_DNA"/>
</dbReference>
<dbReference type="Proteomes" id="UP001595906">
    <property type="component" value="Unassembled WGS sequence"/>
</dbReference>
<proteinExistence type="inferred from homology"/>
<organism evidence="3 4">
    <name type="scientific">Parasediminibacterium paludis</name>
    <dbReference type="NCBI Taxonomy" id="908966"/>
    <lineage>
        <taxon>Bacteria</taxon>
        <taxon>Pseudomonadati</taxon>
        <taxon>Bacteroidota</taxon>
        <taxon>Chitinophagia</taxon>
        <taxon>Chitinophagales</taxon>
        <taxon>Chitinophagaceae</taxon>
        <taxon>Parasediminibacterium</taxon>
    </lineage>
</organism>
<gene>
    <name evidence="2 3" type="primary">rsfS</name>
    <name evidence="3" type="ORF">ACFOW1_15165</name>
</gene>
<comment type="similarity">
    <text evidence="1 2">Belongs to the Iojap/RsfS family.</text>
</comment>
<name>A0ABV8Q188_9BACT</name>
<accession>A0ABV8Q188</accession>
<evidence type="ECO:0000313" key="4">
    <source>
        <dbReference type="Proteomes" id="UP001595906"/>
    </source>
</evidence>
<dbReference type="InterPro" id="IPR043519">
    <property type="entry name" value="NT_sf"/>
</dbReference>
<evidence type="ECO:0000313" key="3">
    <source>
        <dbReference type="EMBL" id="MFC4233240.1"/>
    </source>
</evidence>
<keyword evidence="2" id="KW-0810">Translation regulation</keyword>
<dbReference type="InterPro" id="IPR004394">
    <property type="entry name" value="Iojap/RsfS/C7orf30"/>
</dbReference>
<sequence>MSQLSVLETRPKSVTRITRNSKFFKAIITSIKEKKGEHIVSLDLRKIPEAVADFFIICQASSTTQVKAIADFIEHNVREICGEIPYKNEGKASSQWILVDYISIVVHVMHPEQRKFYNLEDMWSDAIAQGHDD</sequence>
<keyword evidence="4" id="KW-1185">Reference proteome</keyword>
<dbReference type="Pfam" id="PF02410">
    <property type="entry name" value="RsfS"/>
    <property type="match status" value="1"/>
</dbReference>